<feature type="domain" description="PAS" evidence="3">
    <location>
        <begin position="374"/>
        <end position="419"/>
    </location>
</feature>
<keyword evidence="2" id="KW-0472">Membrane</keyword>
<dbReference type="InterPro" id="IPR035919">
    <property type="entry name" value="EAL_sf"/>
</dbReference>
<gene>
    <name evidence="7" type="ORF">LMS43_04370</name>
</gene>
<dbReference type="CDD" id="cd01949">
    <property type="entry name" value="GGDEF"/>
    <property type="match status" value="1"/>
</dbReference>
<feature type="domain" description="PAC" evidence="4">
    <location>
        <begin position="447"/>
        <end position="499"/>
    </location>
</feature>
<dbReference type="SMART" id="SM00091">
    <property type="entry name" value="PAS"/>
    <property type="match status" value="2"/>
</dbReference>
<dbReference type="Pfam" id="PF13426">
    <property type="entry name" value="PAS_9"/>
    <property type="match status" value="2"/>
</dbReference>
<accession>A0ABT8EGX8</accession>
<dbReference type="RefSeq" id="WP_266122175.1">
    <property type="nucleotide sequence ID" value="NZ_JAJHNU010000001.1"/>
</dbReference>
<keyword evidence="8" id="KW-1185">Reference proteome</keyword>
<dbReference type="Gene3D" id="3.30.70.270">
    <property type="match status" value="1"/>
</dbReference>
<dbReference type="InterPro" id="IPR000160">
    <property type="entry name" value="GGDEF_dom"/>
</dbReference>
<dbReference type="InterPro" id="IPR052155">
    <property type="entry name" value="Biofilm_reg_signaling"/>
</dbReference>
<dbReference type="NCBIfam" id="TIGR00229">
    <property type="entry name" value="sensory_box"/>
    <property type="match status" value="2"/>
</dbReference>
<organism evidence="7 8">
    <name type="scientific">Alcaligenes endophyticus</name>
    <dbReference type="NCBI Taxonomy" id="1929088"/>
    <lineage>
        <taxon>Bacteria</taxon>
        <taxon>Pseudomonadati</taxon>
        <taxon>Pseudomonadota</taxon>
        <taxon>Betaproteobacteria</taxon>
        <taxon>Burkholderiales</taxon>
        <taxon>Alcaligenaceae</taxon>
        <taxon>Alcaligenes</taxon>
    </lineage>
</organism>
<protein>
    <submittedName>
        <fullName evidence="7">EAL domain-containing protein</fullName>
    </submittedName>
</protein>
<dbReference type="PANTHER" id="PTHR44757">
    <property type="entry name" value="DIGUANYLATE CYCLASE DGCP"/>
    <property type="match status" value="1"/>
</dbReference>
<reference evidence="7" key="1">
    <citation type="submission" date="2021-11" db="EMBL/GenBank/DDBJ databases">
        <title>Draft genome sequence of Alcaligenes endophyticus type strain CCUG 75668T.</title>
        <authorList>
            <person name="Salva-Serra F."/>
            <person name="Duran R.E."/>
            <person name="Seeger M."/>
            <person name="Moore E.R.B."/>
            <person name="Jaen-Luchoro D."/>
        </authorList>
    </citation>
    <scope>NUCLEOTIDE SEQUENCE</scope>
    <source>
        <strain evidence="7">CCUG 75668</strain>
    </source>
</reference>
<feature type="transmembrane region" description="Helical" evidence="2">
    <location>
        <begin position="167"/>
        <end position="188"/>
    </location>
</feature>
<evidence type="ECO:0000256" key="1">
    <source>
        <dbReference type="SAM" id="Coils"/>
    </source>
</evidence>
<evidence type="ECO:0000259" key="5">
    <source>
        <dbReference type="PROSITE" id="PS50883"/>
    </source>
</evidence>
<dbReference type="SUPFAM" id="SSF55073">
    <property type="entry name" value="Nucleotide cyclase"/>
    <property type="match status" value="1"/>
</dbReference>
<evidence type="ECO:0000259" key="6">
    <source>
        <dbReference type="PROSITE" id="PS50887"/>
    </source>
</evidence>
<evidence type="ECO:0000313" key="8">
    <source>
        <dbReference type="Proteomes" id="UP001168613"/>
    </source>
</evidence>
<feature type="coiled-coil region" evidence="1">
    <location>
        <begin position="223"/>
        <end position="264"/>
    </location>
</feature>
<dbReference type="EMBL" id="JAJHNU010000001">
    <property type="protein sequence ID" value="MDN4120517.1"/>
    <property type="molecule type" value="Genomic_DNA"/>
</dbReference>
<dbReference type="CDD" id="cd00130">
    <property type="entry name" value="PAS"/>
    <property type="match status" value="1"/>
</dbReference>
<keyword evidence="1" id="KW-0175">Coiled coil</keyword>
<dbReference type="SUPFAM" id="SSF55785">
    <property type="entry name" value="PYP-like sensor domain (PAS domain)"/>
    <property type="match status" value="2"/>
</dbReference>
<dbReference type="InterPro" id="IPR035965">
    <property type="entry name" value="PAS-like_dom_sf"/>
</dbReference>
<dbReference type="InterPro" id="IPR043128">
    <property type="entry name" value="Rev_trsase/Diguanyl_cyclase"/>
</dbReference>
<dbReference type="PROSITE" id="PS50887">
    <property type="entry name" value="GGDEF"/>
    <property type="match status" value="1"/>
</dbReference>
<dbReference type="InterPro" id="IPR001633">
    <property type="entry name" value="EAL_dom"/>
</dbReference>
<comment type="caution">
    <text evidence="7">The sequence shown here is derived from an EMBL/GenBank/DDBJ whole genome shotgun (WGS) entry which is preliminary data.</text>
</comment>
<evidence type="ECO:0000313" key="7">
    <source>
        <dbReference type="EMBL" id="MDN4120517.1"/>
    </source>
</evidence>
<feature type="domain" description="GGDEF" evidence="6">
    <location>
        <begin position="531"/>
        <end position="664"/>
    </location>
</feature>
<name>A0ABT8EGX8_9BURK</name>
<keyword evidence="2" id="KW-1133">Transmembrane helix</keyword>
<dbReference type="Gene3D" id="3.30.450.20">
    <property type="entry name" value="PAS domain"/>
    <property type="match status" value="2"/>
</dbReference>
<dbReference type="SMART" id="SM00052">
    <property type="entry name" value="EAL"/>
    <property type="match status" value="1"/>
</dbReference>
<dbReference type="Pfam" id="PF00563">
    <property type="entry name" value="EAL"/>
    <property type="match status" value="1"/>
</dbReference>
<sequence length="943" mass="106647">MSSPLLEAPQRISMQRLLVLVFCGLLILFSVTSWGLYQQQRSQAITRATSVVLNELLLISESYVSGGTIPTSNGADRFASLMNLLRSGGDTPKGYVPALAPHYQPSLLRLEKSWATNQKSAADAIGVETTHLESRQHTNDFLQVHQAFQLLLSYIYDRDQVEQRYDWWLNFLLILNGMALLAAFAVLWRHMVRPMMSLDQQVKKVLDGGEYQAIASAPRLSEMQGLTRLLQQYVTRLPQLEAQRHTYKEQLDQLQKIYLKLSANPLLGIYITQEDRFSFVNSKLAKTLKYKRHAMYGLTVAEVFLTPRFPSLSTVIPGAIASDESSRRYETRAMRGDGTQIDVEVCEQTILRDGAISTVALVQDISGRVRNEVNSRLAAVVYENTSEAIVVTDRYGVIVDANPALSQISGYSLAEVRGQPLSILGSTRQTEKFYKTLWKEVLETGRWQGDIWSKRKNGSEYAERLTISTAWNPDGTVYRFIGLFTDLTSHKEREVRMWKQAHHDHLTGLPNRQMFQDRLKGAMERSRKTGLPFALIFMDLDFFKDVNDTLGHKEGDSLLQEVARRLQSCVRESDTVARIGGDEFTVIVPDINNEQVVDRICEDMLRYIARPFVLGNNMATVSASLGVTLYPEDGNDAGELLKNADMAMYAAKACGRNQYCRFLPAMGEAVQARIHFSQDLQAAIQGQQFRLYYQPVLNLKTGLVTKAEALIRWEHPQLGLVPPSEFIPFSEDTGLIVEIGQWVFEQAALQAAYLRQHLDPNFQIGINVSAAQLKLNSTCVDDWIQFMHQRNIPCESLIIEITERLLLDNQEQTMGQLRKLREHNIDVALDDFGTGYSSLSYLKRFAISLLKIDHAYIRNLHVGSEDMALVQAMVVMAHTLGLEVVAEGVDKIEQIGPLQAIGCNMLQGYWCSPPLPADEFESWCRDWNENRTHELFAAEQVQQ</sequence>
<dbReference type="Gene3D" id="3.20.20.450">
    <property type="entry name" value="EAL domain"/>
    <property type="match status" value="1"/>
</dbReference>
<evidence type="ECO:0000259" key="4">
    <source>
        <dbReference type="PROSITE" id="PS50113"/>
    </source>
</evidence>
<feature type="domain" description="EAL" evidence="5">
    <location>
        <begin position="673"/>
        <end position="928"/>
    </location>
</feature>
<dbReference type="Pfam" id="PF00990">
    <property type="entry name" value="GGDEF"/>
    <property type="match status" value="1"/>
</dbReference>
<dbReference type="InterPro" id="IPR000014">
    <property type="entry name" value="PAS"/>
</dbReference>
<dbReference type="PANTHER" id="PTHR44757:SF2">
    <property type="entry name" value="BIOFILM ARCHITECTURE MAINTENANCE PROTEIN MBAA"/>
    <property type="match status" value="1"/>
</dbReference>
<dbReference type="PROSITE" id="PS50112">
    <property type="entry name" value="PAS"/>
    <property type="match status" value="1"/>
</dbReference>
<dbReference type="SUPFAM" id="SSF141868">
    <property type="entry name" value="EAL domain-like"/>
    <property type="match status" value="1"/>
</dbReference>
<dbReference type="SMART" id="SM00267">
    <property type="entry name" value="GGDEF"/>
    <property type="match status" value="1"/>
</dbReference>
<dbReference type="InterPro" id="IPR029787">
    <property type="entry name" value="Nucleotide_cyclase"/>
</dbReference>
<evidence type="ECO:0000256" key="2">
    <source>
        <dbReference type="SAM" id="Phobius"/>
    </source>
</evidence>
<evidence type="ECO:0000259" key="3">
    <source>
        <dbReference type="PROSITE" id="PS50112"/>
    </source>
</evidence>
<dbReference type="CDD" id="cd01948">
    <property type="entry name" value="EAL"/>
    <property type="match status" value="1"/>
</dbReference>
<keyword evidence="2" id="KW-0812">Transmembrane</keyword>
<dbReference type="InterPro" id="IPR000700">
    <property type="entry name" value="PAS-assoc_C"/>
</dbReference>
<dbReference type="NCBIfam" id="TIGR00254">
    <property type="entry name" value="GGDEF"/>
    <property type="match status" value="1"/>
</dbReference>
<dbReference type="Proteomes" id="UP001168613">
    <property type="component" value="Unassembled WGS sequence"/>
</dbReference>
<dbReference type="PROSITE" id="PS50883">
    <property type="entry name" value="EAL"/>
    <property type="match status" value="1"/>
</dbReference>
<proteinExistence type="predicted"/>
<dbReference type="PROSITE" id="PS50113">
    <property type="entry name" value="PAC"/>
    <property type="match status" value="1"/>
</dbReference>